<keyword evidence="1" id="KW-0479">Metal-binding</keyword>
<dbReference type="InterPro" id="IPR050987">
    <property type="entry name" value="AtrR-like"/>
</dbReference>
<accession>A0A1Y2DR85</accession>
<dbReference type="PANTHER" id="PTHR46910:SF39">
    <property type="entry name" value="ZN(II)2CYS6 TRANSCRIPTION FACTOR (EUROFUNG)"/>
    <property type="match status" value="1"/>
</dbReference>
<keyword evidence="6" id="KW-1185">Reference proteome</keyword>
<dbReference type="OrthoDB" id="3266505at2759"/>
<dbReference type="AlphaFoldDB" id="A0A1Y2DR85"/>
<dbReference type="SMART" id="SM00906">
    <property type="entry name" value="Fungal_trans"/>
    <property type="match status" value="1"/>
</dbReference>
<dbReference type="GO" id="GO:0006351">
    <property type="term" value="P:DNA-templated transcription"/>
    <property type="evidence" value="ECO:0007669"/>
    <property type="project" value="InterPro"/>
</dbReference>
<proteinExistence type="predicted"/>
<dbReference type="EMBL" id="MCFJ01000010">
    <property type="protein sequence ID" value="ORY61798.1"/>
    <property type="molecule type" value="Genomic_DNA"/>
</dbReference>
<comment type="caution">
    <text evidence="5">The sequence shown here is derived from an EMBL/GenBank/DDBJ whole genome shotgun (WGS) entry which is preliminary data.</text>
</comment>
<dbReference type="SUPFAM" id="SSF57701">
    <property type="entry name" value="Zn2/Cys6 DNA-binding domain"/>
    <property type="match status" value="1"/>
</dbReference>
<dbReference type="STRING" id="1141098.A0A1Y2DR85"/>
<dbReference type="CDD" id="cd12148">
    <property type="entry name" value="fungal_TF_MHR"/>
    <property type="match status" value="1"/>
</dbReference>
<dbReference type="RefSeq" id="XP_040713875.1">
    <property type="nucleotide sequence ID" value="XM_040857658.1"/>
</dbReference>
<dbReference type="Proteomes" id="UP000193689">
    <property type="component" value="Unassembled WGS sequence"/>
</dbReference>
<evidence type="ECO:0000256" key="1">
    <source>
        <dbReference type="ARBA" id="ARBA00022723"/>
    </source>
</evidence>
<feature type="region of interest" description="Disordered" evidence="3">
    <location>
        <begin position="121"/>
        <end position="158"/>
    </location>
</feature>
<dbReference type="GO" id="GO:0003677">
    <property type="term" value="F:DNA binding"/>
    <property type="evidence" value="ECO:0007669"/>
    <property type="project" value="InterPro"/>
</dbReference>
<feature type="compositionally biased region" description="Low complexity" evidence="3">
    <location>
        <begin position="121"/>
        <end position="148"/>
    </location>
</feature>
<feature type="region of interest" description="Disordered" evidence="3">
    <location>
        <begin position="1"/>
        <end position="37"/>
    </location>
</feature>
<dbReference type="InterPro" id="IPR036864">
    <property type="entry name" value="Zn2-C6_fun-type_DNA-bd_sf"/>
</dbReference>
<dbReference type="CDD" id="cd00067">
    <property type="entry name" value="GAL4"/>
    <property type="match status" value="1"/>
</dbReference>
<evidence type="ECO:0000256" key="2">
    <source>
        <dbReference type="ARBA" id="ARBA00023242"/>
    </source>
</evidence>
<evidence type="ECO:0000313" key="5">
    <source>
        <dbReference type="EMBL" id="ORY61798.1"/>
    </source>
</evidence>
<feature type="compositionally biased region" description="Polar residues" evidence="3">
    <location>
        <begin position="1"/>
        <end position="21"/>
    </location>
</feature>
<name>A0A1Y2DR85_9PEZI</name>
<dbReference type="InterPro" id="IPR007219">
    <property type="entry name" value="XnlR_reg_dom"/>
</dbReference>
<dbReference type="Pfam" id="PF00172">
    <property type="entry name" value="Zn_clus"/>
    <property type="match status" value="1"/>
</dbReference>
<evidence type="ECO:0000256" key="3">
    <source>
        <dbReference type="SAM" id="MobiDB-lite"/>
    </source>
</evidence>
<protein>
    <recommendedName>
        <fullName evidence="4">Zn(2)-C6 fungal-type domain-containing protein</fullName>
    </recommendedName>
</protein>
<feature type="domain" description="Zn(2)-C6 fungal-type" evidence="4">
    <location>
        <begin position="43"/>
        <end position="72"/>
    </location>
</feature>
<organism evidence="5 6">
    <name type="scientific">Pseudomassariella vexata</name>
    <dbReference type="NCBI Taxonomy" id="1141098"/>
    <lineage>
        <taxon>Eukaryota</taxon>
        <taxon>Fungi</taxon>
        <taxon>Dikarya</taxon>
        <taxon>Ascomycota</taxon>
        <taxon>Pezizomycotina</taxon>
        <taxon>Sordariomycetes</taxon>
        <taxon>Xylariomycetidae</taxon>
        <taxon>Amphisphaeriales</taxon>
        <taxon>Pseudomassariaceae</taxon>
        <taxon>Pseudomassariella</taxon>
    </lineage>
</organism>
<dbReference type="PROSITE" id="PS50048">
    <property type="entry name" value="ZN2_CY6_FUNGAL_2"/>
    <property type="match status" value="1"/>
</dbReference>
<dbReference type="Pfam" id="PF04082">
    <property type="entry name" value="Fungal_trans"/>
    <property type="match status" value="1"/>
</dbReference>
<dbReference type="Gene3D" id="4.10.240.10">
    <property type="entry name" value="Zn(2)-C6 fungal-type DNA-binding domain"/>
    <property type="match status" value="1"/>
</dbReference>
<dbReference type="InParanoid" id="A0A1Y2DR85"/>
<dbReference type="SMART" id="SM00066">
    <property type="entry name" value="GAL4"/>
    <property type="match status" value="1"/>
</dbReference>
<evidence type="ECO:0000313" key="6">
    <source>
        <dbReference type="Proteomes" id="UP000193689"/>
    </source>
</evidence>
<reference evidence="5 6" key="1">
    <citation type="submission" date="2016-07" db="EMBL/GenBank/DDBJ databases">
        <title>Pervasive Adenine N6-methylation of Active Genes in Fungi.</title>
        <authorList>
            <consortium name="DOE Joint Genome Institute"/>
            <person name="Mondo S.J."/>
            <person name="Dannebaum R.O."/>
            <person name="Kuo R.C."/>
            <person name="Labutti K."/>
            <person name="Haridas S."/>
            <person name="Kuo A."/>
            <person name="Salamov A."/>
            <person name="Ahrendt S.R."/>
            <person name="Lipzen A."/>
            <person name="Sullivan W."/>
            <person name="Andreopoulos W.B."/>
            <person name="Clum A."/>
            <person name="Lindquist E."/>
            <person name="Daum C."/>
            <person name="Ramamoorthy G.K."/>
            <person name="Gryganskyi A."/>
            <person name="Culley D."/>
            <person name="Magnuson J.K."/>
            <person name="James T.Y."/>
            <person name="O'Malley M.A."/>
            <person name="Stajich J.E."/>
            <person name="Spatafora J.W."/>
            <person name="Visel A."/>
            <person name="Grigoriev I.V."/>
        </authorList>
    </citation>
    <scope>NUCLEOTIDE SEQUENCE [LARGE SCALE GENOMIC DNA]</scope>
    <source>
        <strain evidence="5 6">CBS 129021</strain>
    </source>
</reference>
<evidence type="ECO:0000259" key="4">
    <source>
        <dbReference type="PROSITE" id="PS50048"/>
    </source>
</evidence>
<dbReference type="GO" id="GO:0000981">
    <property type="term" value="F:DNA-binding transcription factor activity, RNA polymerase II-specific"/>
    <property type="evidence" value="ECO:0007669"/>
    <property type="project" value="InterPro"/>
</dbReference>
<dbReference type="GeneID" id="63773870"/>
<gene>
    <name evidence="5" type="ORF">BCR38DRAFT_39686</name>
</gene>
<sequence length="722" mass="80317">MRRASTTGKESGTRTTNSSAQRLPVNHRRHKVAPEQRKRVSTACNSCNVRRIKCSGERPCLQCRNGSRECQYPVVVEKIAVPRTDLEELTAKCKRLEACLELAIPDEASRRDLMARTGAAAFSNSGGSTTATTTAGAPAPASAPAMGPNDAQEDESAQEGRMLYDPDGTQRYLGPTSGAAFLDLIKEFMNTMFPLAWPGSQNLEGTFLGSLGRYQTFDSQPLVVHDVDPFWLPIKTEVTVMITQLRYFVQDGSGDFLSGGIYYWGDLDPSFFDSKEPLDSSAADPRTLRQLALFHAAFAMACLLEPPGDNISSAQRNEAFFARARLLLGNPLDTNTNTVHDISVLAMMSIYLVEMNRRDAAYMYVSLGMQIAVMHGVHCGWVDELGKRTFWTLYIIDRWLSVLMGRPPAVADEAIRLAMPTEIVGLPSAVGLRAHVELAKISGYIVCNTYRIAPCPWERQTADASYRIDNALGWLTGWAAKLPPQLQLPDAGFTSDRACCELHMAYNQLLILTIRPIFFMAVKRAVAERLTNRCWSLETHPHIKYLRVCSDAARRNLRLGRWVRDLMPSRKMLLTSLHNIFNAAIILLLHQLLFDRLEEHDTQGVSFVVECFDAEATGENHYPKDCARVLRGLGSLVHRLRNQKHDGSSLGSSPTSIVPPSSQVQHPAAITAYDVGFILNPEVPKQIETQQAQQPSTAGALYHELSNWMDHDDLQLYNNYLV</sequence>
<dbReference type="PANTHER" id="PTHR46910">
    <property type="entry name" value="TRANSCRIPTION FACTOR PDR1"/>
    <property type="match status" value="1"/>
</dbReference>
<dbReference type="InterPro" id="IPR001138">
    <property type="entry name" value="Zn2Cys6_DnaBD"/>
</dbReference>
<keyword evidence="2" id="KW-0539">Nucleus</keyword>
<dbReference type="GO" id="GO:0008270">
    <property type="term" value="F:zinc ion binding"/>
    <property type="evidence" value="ECO:0007669"/>
    <property type="project" value="InterPro"/>
</dbReference>